<accession>A0A2P6RF50</accession>
<evidence type="ECO:0008006" key="3">
    <source>
        <dbReference type="Google" id="ProtNLM"/>
    </source>
</evidence>
<keyword evidence="2" id="KW-1185">Reference proteome</keyword>
<dbReference type="OrthoDB" id="1001981at2759"/>
<dbReference type="EMBL" id="PDCK01000041">
    <property type="protein sequence ID" value="PRQ45051.1"/>
    <property type="molecule type" value="Genomic_DNA"/>
</dbReference>
<evidence type="ECO:0000313" key="2">
    <source>
        <dbReference type="Proteomes" id="UP000238479"/>
    </source>
</evidence>
<dbReference type="PANTHER" id="PTHR34835:SF34">
    <property type="entry name" value="OS08G0555500 PROTEIN"/>
    <property type="match status" value="1"/>
</dbReference>
<dbReference type="Proteomes" id="UP000238479">
    <property type="component" value="Chromosome 3"/>
</dbReference>
<comment type="caution">
    <text evidence="1">The sequence shown here is derived from an EMBL/GenBank/DDBJ whole genome shotgun (WGS) entry which is preliminary data.</text>
</comment>
<sequence length="410" mass="45254">MGVMDRGCDVNLEGSTEDPDILGLKSKLSRKEKEITIHGLRRLLIESESTDDTFKVSFALYALATLLIPVTGIEVDPRYLIPLKDPNALGSKNWAKFAFAKLVEGLSSFQATRTGLAGGCIMFLQLFYLDVVGNGICIYPKIGKPVMTWSRDDLKRVYEKVESEGGFKSENVRVTKKYFRGNVLSGTGSVDPSTGIKTTVVDDLSEVRSDVGVVKGDIESLKLTISRLEPDMGRLRRAILTLESTVGQLKANGLGGIVAEAIKQVFEDKSYTYGGNFGNDGLFINEEHQGTEAEQHDDEMPHNKSIIVMSTDKDAYGCDSIDMEEDEAGSFPAVSEISHSDSYLLTYLFSKKVTANDSVGSNEVARHEEWSVSRWDMRSLSPMQCLTCEVLYGMRSRSSMLCSVSLWHSI</sequence>
<organism evidence="1 2">
    <name type="scientific">Rosa chinensis</name>
    <name type="common">China rose</name>
    <dbReference type="NCBI Taxonomy" id="74649"/>
    <lineage>
        <taxon>Eukaryota</taxon>
        <taxon>Viridiplantae</taxon>
        <taxon>Streptophyta</taxon>
        <taxon>Embryophyta</taxon>
        <taxon>Tracheophyta</taxon>
        <taxon>Spermatophyta</taxon>
        <taxon>Magnoliopsida</taxon>
        <taxon>eudicotyledons</taxon>
        <taxon>Gunneridae</taxon>
        <taxon>Pentapetalae</taxon>
        <taxon>rosids</taxon>
        <taxon>fabids</taxon>
        <taxon>Rosales</taxon>
        <taxon>Rosaceae</taxon>
        <taxon>Rosoideae</taxon>
        <taxon>Rosoideae incertae sedis</taxon>
        <taxon>Rosa</taxon>
    </lineage>
</organism>
<evidence type="ECO:0000313" key="1">
    <source>
        <dbReference type="EMBL" id="PRQ45051.1"/>
    </source>
</evidence>
<dbReference type="Gramene" id="PRQ45051">
    <property type="protein sequence ID" value="PRQ45051"/>
    <property type="gene ID" value="RchiOBHm_Chr3g0485951"/>
</dbReference>
<protein>
    <recommendedName>
        <fullName evidence="3">Aminotransferase-like, plant mobile domain-containing protein</fullName>
    </recommendedName>
</protein>
<reference evidence="1 2" key="1">
    <citation type="journal article" date="2018" name="Nat. Genet.">
        <title>The Rosa genome provides new insights in the design of modern roses.</title>
        <authorList>
            <person name="Bendahmane M."/>
        </authorList>
    </citation>
    <scope>NUCLEOTIDE SEQUENCE [LARGE SCALE GENOMIC DNA]</scope>
    <source>
        <strain evidence="2">cv. Old Blush</strain>
    </source>
</reference>
<dbReference type="PANTHER" id="PTHR34835">
    <property type="entry name" value="OS07G0283600 PROTEIN-RELATED"/>
    <property type="match status" value="1"/>
</dbReference>
<name>A0A2P6RF50_ROSCH</name>
<dbReference type="AlphaFoldDB" id="A0A2P6RF50"/>
<gene>
    <name evidence="1" type="ORF">RchiOBHm_Chr3g0485951</name>
</gene>
<proteinExistence type="predicted"/>